<evidence type="ECO:0000256" key="8">
    <source>
        <dbReference type="ARBA" id="ARBA00022833"/>
    </source>
</evidence>
<dbReference type="GO" id="GO:0008270">
    <property type="term" value="F:zinc ion binding"/>
    <property type="evidence" value="ECO:0007669"/>
    <property type="project" value="Ensembl"/>
</dbReference>
<dbReference type="CTD" id="54814"/>
<protein>
    <recommendedName>
        <fullName evidence="15">Glutaminyl-peptide cyclotransferase-like protein</fullName>
        <ecNumber evidence="4">2.3.2.5</ecNumber>
    </recommendedName>
    <alternativeName>
        <fullName evidence="16">Golgi-resident glutaminyl-peptide cyclotransferase</fullName>
    </alternativeName>
    <alternativeName>
        <fullName evidence="17">isoQC</fullName>
    </alternativeName>
</protein>
<evidence type="ECO:0000313" key="20">
    <source>
        <dbReference type="Ensembl" id="ENSSHAP00000035440.1"/>
    </source>
</evidence>
<evidence type="ECO:0000256" key="2">
    <source>
        <dbReference type="ARBA" id="ARBA00004614"/>
    </source>
</evidence>
<dbReference type="AlphaFoldDB" id="A0A7N4PC76"/>
<organism evidence="20 21">
    <name type="scientific">Sarcophilus harrisii</name>
    <name type="common">Tasmanian devil</name>
    <name type="synonym">Sarcophilus laniarius</name>
    <dbReference type="NCBI Taxonomy" id="9305"/>
    <lineage>
        <taxon>Eukaryota</taxon>
        <taxon>Metazoa</taxon>
        <taxon>Chordata</taxon>
        <taxon>Craniata</taxon>
        <taxon>Vertebrata</taxon>
        <taxon>Euteleostomi</taxon>
        <taxon>Mammalia</taxon>
        <taxon>Metatheria</taxon>
        <taxon>Dasyuromorphia</taxon>
        <taxon>Dasyuridae</taxon>
        <taxon>Sarcophilus</taxon>
    </lineage>
</organism>
<feature type="compositionally biased region" description="Gly residues" evidence="18">
    <location>
        <begin position="66"/>
        <end position="78"/>
    </location>
</feature>
<keyword evidence="12" id="KW-1015">Disulfide bond</keyword>
<reference evidence="20" key="2">
    <citation type="submission" date="2025-08" db="UniProtKB">
        <authorList>
            <consortium name="Ensembl"/>
        </authorList>
    </citation>
    <scope>IDENTIFICATION</scope>
</reference>
<dbReference type="FunFam" id="3.40.630.10:FF:000053">
    <property type="entry name" value="glutaminyl-peptide cyclotransferase-like protein"/>
    <property type="match status" value="1"/>
</dbReference>
<evidence type="ECO:0000256" key="15">
    <source>
        <dbReference type="ARBA" id="ARBA00071446"/>
    </source>
</evidence>
<dbReference type="Pfam" id="PF04389">
    <property type="entry name" value="Peptidase_M28"/>
    <property type="match status" value="1"/>
</dbReference>
<evidence type="ECO:0000259" key="19">
    <source>
        <dbReference type="Pfam" id="PF04389"/>
    </source>
</evidence>
<dbReference type="Gene3D" id="3.40.630.10">
    <property type="entry name" value="Zn peptidases"/>
    <property type="match status" value="1"/>
</dbReference>
<dbReference type="RefSeq" id="XP_031819742.1">
    <property type="nucleotide sequence ID" value="XM_031963882.1"/>
</dbReference>
<dbReference type="PANTHER" id="PTHR12283:SF3">
    <property type="entry name" value="GLUTAMINYL-PEPTIDE CYCLOTRANSFERASE-LIKE PROTEIN"/>
    <property type="match status" value="1"/>
</dbReference>
<sequence>MRKGGGGGPAGGGGRARRRSGERGAPEPLQARPPLRRRLLRPPLPLLLVALAVSTGLYVAWAPGGGAGEGSGAGGKGGVAERAAAARRRSGGGGGGPKLQAQSRPARSLPEVHLRALLEQVDPQRLWAKYLQPLLVERTPGSPGNLKVRQFLEDELRALGAGWHVELDAFSAPTPLGPVAFANVIATLSPEAPRRLTLACHLDSKLFPSGAPPFLGATDSAVPCALLLELARALDRQLGHSKNKGAPVTLQLLFLDGEEALKEWGPEDSLYGARHLAQRMEQTPHGSGTSEIQAIELFVLLDLLGAPDPIIKSHFSNTAPWFKRLSSIEKRLHRLGLLASHPREVTYFQQGPPYGAVDDDHVPFLRRGVPVLHLIPTPFPAVWHTPADTEANLHPPTVHNLIRILAIFVTEYLGLL</sequence>
<keyword evidence="13" id="KW-0012">Acyltransferase</keyword>
<keyword evidence="7" id="KW-0479">Metal-binding</keyword>
<dbReference type="GeneTree" id="ENSGT00390000003107"/>
<dbReference type="InterPro" id="IPR007484">
    <property type="entry name" value="Peptidase_M28"/>
</dbReference>
<feature type="region of interest" description="Disordered" evidence="18">
    <location>
        <begin position="66"/>
        <end position="105"/>
    </location>
</feature>
<evidence type="ECO:0000313" key="21">
    <source>
        <dbReference type="Proteomes" id="UP000007648"/>
    </source>
</evidence>
<dbReference type="EC" id="2.3.2.5" evidence="4"/>
<dbReference type="InterPro" id="IPR037457">
    <property type="entry name" value="M28_QC"/>
</dbReference>
<evidence type="ECO:0000256" key="14">
    <source>
        <dbReference type="ARBA" id="ARBA00054592"/>
    </source>
</evidence>
<dbReference type="GO" id="GO:0016603">
    <property type="term" value="F:glutaminyl-peptide cyclotransferase activity"/>
    <property type="evidence" value="ECO:0007669"/>
    <property type="project" value="UniProtKB-EC"/>
</dbReference>
<accession>A0A7N4PC76</accession>
<gene>
    <name evidence="20" type="primary">QPCTL</name>
</gene>
<evidence type="ECO:0000256" key="7">
    <source>
        <dbReference type="ARBA" id="ARBA00022723"/>
    </source>
</evidence>
<comment type="subcellular location">
    <subcellularLocation>
        <location evidence="2">Golgi apparatus membrane</location>
        <topology evidence="2">Single-pass type I membrane protein</topology>
    </subcellularLocation>
</comment>
<evidence type="ECO:0000256" key="1">
    <source>
        <dbReference type="ARBA" id="ARBA00000001"/>
    </source>
</evidence>
<evidence type="ECO:0000256" key="4">
    <source>
        <dbReference type="ARBA" id="ARBA00012012"/>
    </source>
</evidence>
<feature type="region of interest" description="Disordered" evidence="18">
    <location>
        <begin position="1"/>
        <end position="36"/>
    </location>
</feature>
<feature type="domain" description="Peptidase M28" evidence="19">
    <location>
        <begin position="183"/>
        <end position="406"/>
    </location>
</feature>
<evidence type="ECO:0000256" key="16">
    <source>
        <dbReference type="ARBA" id="ARBA00077659"/>
    </source>
</evidence>
<dbReference type="SUPFAM" id="SSF53187">
    <property type="entry name" value="Zn-dependent exopeptidases"/>
    <property type="match status" value="1"/>
</dbReference>
<dbReference type="CDD" id="cd03880">
    <property type="entry name" value="M28_QC_like"/>
    <property type="match status" value="1"/>
</dbReference>
<keyword evidence="9" id="KW-1133">Transmembrane helix</keyword>
<evidence type="ECO:0000256" key="18">
    <source>
        <dbReference type="SAM" id="MobiDB-lite"/>
    </source>
</evidence>
<keyword evidence="11" id="KW-0472">Membrane</keyword>
<evidence type="ECO:0000256" key="12">
    <source>
        <dbReference type="ARBA" id="ARBA00023157"/>
    </source>
</evidence>
<reference evidence="20 21" key="1">
    <citation type="journal article" date="2011" name="Proc. Natl. Acad. Sci. U.S.A.">
        <title>Genetic diversity and population structure of the endangered marsupial Sarcophilus harrisii (Tasmanian devil).</title>
        <authorList>
            <person name="Miller W."/>
            <person name="Hayes V.M."/>
            <person name="Ratan A."/>
            <person name="Petersen D.C."/>
            <person name="Wittekindt N.E."/>
            <person name="Miller J."/>
            <person name="Walenz B."/>
            <person name="Knight J."/>
            <person name="Qi J."/>
            <person name="Zhao F."/>
            <person name="Wang Q."/>
            <person name="Bedoya-Reina O.C."/>
            <person name="Katiyar N."/>
            <person name="Tomsho L.P."/>
            <person name="Kasson L.M."/>
            <person name="Hardie R.A."/>
            <person name="Woodbridge P."/>
            <person name="Tindall E.A."/>
            <person name="Bertelsen M.F."/>
            <person name="Dixon D."/>
            <person name="Pyecroft S."/>
            <person name="Helgen K.M."/>
            <person name="Lesk A.M."/>
            <person name="Pringle T.H."/>
            <person name="Patterson N."/>
            <person name="Zhang Y."/>
            <person name="Kreiss A."/>
            <person name="Woods G.M."/>
            <person name="Jones M.E."/>
            <person name="Schuster S.C."/>
        </authorList>
    </citation>
    <scope>NUCLEOTIDE SEQUENCE [LARGE SCALE GENOMIC DNA]</scope>
</reference>
<evidence type="ECO:0000256" key="11">
    <source>
        <dbReference type="ARBA" id="ARBA00023136"/>
    </source>
</evidence>
<keyword evidence="6" id="KW-0812">Transmembrane</keyword>
<evidence type="ECO:0000256" key="3">
    <source>
        <dbReference type="ARBA" id="ARBA00006014"/>
    </source>
</evidence>
<dbReference type="InParanoid" id="A0A7N4PC76"/>
<dbReference type="GeneID" id="100929739"/>
<dbReference type="OrthoDB" id="3907302at2759"/>
<comment type="similarity">
    <text evidence="3">Belongs to the glutaminyl-peptide cyclotransferase family.</text>
</comment>
<evidence type="ECO:0000256" key="6">
    <source>
        <dbReference type="ARBA" id="ARBA00022692"/>
    </source>
</evidence>
<name>A0A7N4PC76_SARHA</name>
<evidence type="ECO:0000256" key="10">
    <source>
        <dbReference type="ARBA" id="ARBA00023034"/>
    </source>
</evidence>
<dbReference type="KEGG" id="shr:100929739"/>
<evidence type="ECO:0000256" key="5">
    <source>
        <dbReference type="ARBA" id="ARBA00022679"/>
    </source>
</evidence>
<reference evidence="20" key="3">
    <citation type="submission" date="2025-09" db="UniProtKB">
        <authorList>
            <consortium name="Ensembl"/>
        </authorList>
    </citation>
    <scope>IDENTIFICATION</scope>
</reference>
<keyword evidence="5" id="KW-0808">Transferase</keyword>
<dbReference type="Ensembl" id="ENSSHAT00000038778.1">
    <property type="protein sequence ID" value="ENSSHAP00000035440.1"/>
    <property type="gene ID" value="ENSSHAG00000023843.1"/>
</dbReference>
<evidence type="ECO:0000256" key="9">
    <source>
        <dbReference type="ARBA" id="ARBA00022989"/>
    </source>
</evidence>
<dbReference type="GO" id="GO:0000139">
    <property type="term" value="C:Golgi membrane"/>
    <property type="evidence" value="ECO:0007669"/>
    <property type="project" value="UniProtKB-SubCell"/>
</dbReference>
<keyword evidence="21" id="KW-1185">Reference proteome</keyword>
<comment type="function">
    <text evidence="14">Responsible for the biosynthesis of pyroglutamyl peptides.</text>
</comment>
<dbReference type="FunCoup" id="A0A7N4PC76">
    <property type="interactions" value="1364"/>
</dbReference>
<dbReference type="InterPro" id="IPR040234">
    <property type="entry name" value="QC/QCL"/>
</dbReference>
<keyword evidence="10" id="KW-0333">Golgi apparatus</keyword>
<evidence type="ECO:0000256" key="17">
    <source>
        <dbReference type="ARBA" id="ARBA00082060"/>
    </source>
</evidence>
<keyword evidence="8" id="KW-0862">Zinc</keyword>
<dbReference type="PANTHER" id="PTHR12283">
    <property type="entry name" value="GLUTAMINYL-PEPTIDE CYCLOTRANSFERASE"/>
    <property type="match status" value="1"/>
</dbReference>
<comment type="catalytic activity">
    <reaction evidence="1">
        <text>N-terminal L-glutaminyl-[peptide] = N-terminal 5-oxo-L-prolyl-[peptide] + NH4(+)</text>
        <dbReference type="Rhea" id="RHEA:23652"/>
        <dbReference type="Rhea" id="RHEA-COMP:11736"/>
        <dbReference type="Rhea" id="RHEA-COMP:11846"/>
        <dbReference type="ChEBI" id="CHEBI:28938"/>
        <dbReference type="ChEBI" id="CHEBI:64722"/>
        <dbReference type="ChEBI" id="CHEBI:87215"/>
        <dbReference type="EC" id="2.3.2.5"/>
    </reaction>
</comment>
<feature type="compositionally biased region" description="Gly residues" evidence="18">
    <location>
        <begin position="1"/>
        <end position="14"/>
    </location>
</feature>
<evidence type="ECO:0000256" key="13">
    <source>
        <dbReference type="ARBA" id="ARBA00023315"/>
    </source>
</evidence>
<proteinExistence type="inferred from homology"/>
<dbReference type="Proteomes" id="UP000007648">
    <property type="component" value="Unassembled WGS sequence"/>
</dbReference>